<organism evidence="1 2">
    <name type="scientific">Leptospirillum ferrodiazotrophum</name>
    <dbReference type="NCBI Taxonomy" id="412449"/>
    <lineage>
        <taxon>Bacteria</taxon>
        <taxon>Pseudomonadati</taxon>
        <taxon>Nitrospirota</taxon>
        <taxon>Nitrospiria</taxon>
        <taxon>Nitrospirales</taxon>
        <taxon>Nitrospiraceae</taxon>
        <taxon>Leptospirillum</taxon>
    </lineage>
</organism>
<evidence type="ECO:0000313" key="1">
    <source>
        <dbReference type="EMBL" id="EES53779.1"/>
    </source>
</evidence>
<keyword evidence="2" id="KW-1185">Reference proteome</keyword>
<dbReference type="AlphaFoldDB" id="C6HUE0"/>
<evidence type="ECO:0000313" key="2">
    <source>
        <dbReference type="Proteomes" id="UP000009374"/>
    </source>
</evidence>
<dbReference type="EMBL" id="GG693854">
    <property type="protein sequence ID" value="EES53779.1"/>
    <property type="molecule type" value="Genomic_DNA"/>
</dbReference>
<accession>C6HUE0</accession>
<name>C6HUE0_9BACT</name>
<dbReference type="Proteomes" id="UP000009374">
    <property type="component" value="Unassembled WGS sequence"/>
</dbReference>
<protein>
    <recommendedName>
        <fullName evidence="3">Ribbon-helix-helix protein CopG domain-containing protein</fullName>
    </recommendedName>
</protein>
<reference evidence="1 2" key="1">
    <citation type="journal article" date="2009" name="Appl. Environ. Microbiol.">
        <title>Community genomic and proteomic analyses of chemoautotrophic iron-oxidizing "Leptospirillum rubarum" (Group II) and "Leptospirillum ferrodiazotrophum" (Group III) bacteria in acid mine drainage biofilms.</title>
        <authorList>
            <person name="Goltsman D.S."/>
            <person name="Denef V.J."/>
            <person name="Singer S.W."/>
            <person name="VerBerkmoes N.C."/>
            <person name="Lefsrud M."/>
            <person name="Mueller R.S."/>
            <person name="Dick G.J."/>
            <person name="Sun C.L."/>
            <person name="Wheeler K.E."/>
            <person name="Zemla A."/>
            <person name="Baker B.J."/>
            <person name="Hauser L."/>
            <person name="Land M."/>
            <person name="Shah M.B."/>
            <person name="Thelen M.P."/>
            <person name="Hettich R.L."/>
            <person name="Banfield J.F."/>
        </authorList>
    </citation>
    <scope>NUCLEOTIDE SEQUENCE [LARGE SCALE GENOMIC DNA]</scope>
</reference>
<sequence>MKIKGEKRAIGRVYLPESLDQEARKYAETAGVTMSFLIRTALAEFMAGDREWQKIRKEKMNLGSGRG</sequence>
<evidence type="ECO:0008006" key="3">
    <source>
        <dbReference type="Google" id="ProtNLM"/>
    </source>
</evidence>
<gene>
    <name evidence="1" type="ORF">UBAL3_49470008a</name>
</gene>
<proteinExistence type="predicted"/>